<comment type="caution">
    <text evidence="4">The sequence shown here is derived from an EMBL/GenBank/DDBJ whole genome shotgun (WGS) entry which is preliminary data.</text>
</comment>
<proteinExistence type="inferred from homology"/>
<dbReference type="PANTHER" id="PTHR24286">
    <property type="entry name" value="CYTOCHROME P450 26"/>
    <property type="match status" value="1"/>
</dbReference>
<evidence type="ECO:0000313" key="4">
    <source>
        <dbReference type="EMBL" id="KAB1216442.1"/>
    </source>
</evidence>
<accession>A0A6A1VTZ1</accession>
<evidence type="ECO:0000256" key="3">
    <source>
        <dbReference type="ARBA" id="ARBA00023004"/>
    </source>
</evidence>
<dbReference type="SUPFAM" id="SSF48264">
    <property type="entry name" value="Cytochrome P450"/>
    <property type="match status" value="1"/>
</dbReference>
<dbReference type="GO" id="GO:0016125">
    <property type="term" value="P:sterol metabolic process"/>
    <property type="evidence" value="ECO:0007669"/>
    <property type="project" value="TreeGrafter"/>
</dbReference>
<comment type="similarity">
    <text evidence="1">Belongs to the cytochrome P450 family.</text>
</comment>
<organism evidence="4 5">
    <name type="scientific">Morella rubra</name>
    <name type="common">Chinese bayberry</name>
    <dbReference type="NCBI Taxonomy" id="262757"/>
    <lineage>
        <taxon>Eukaryota</taxon>
        <taxon>Viridiplantae</taxon>
        <taxon>Streptophyta</taxon>
        <taxon>Embryophyta</taxon>
        <taxon>Tracheophyta</taxon>
        <taxon>Spermatophyta</taxon>
        <taxon>Magnoliopsida</taxon>
        <taxon>eudicotyledons</taxon>
        <taxon>Gunneridae</taxon>
        <taxon>Pentapetalae</taxon>
        <taxon>rosids</taxon>
        <taxon>fabids</taxon>
        <taxon>Fagales</taxon>
        <taxon>Myricaceae</taxon>
        <taxon>Morella</taxon>
    </lineage>
</organism>
<dbReference type="GO" id="GO:0016705">
    <property type="term" value="F:oxidoreductase activity, acting on paired donors, with incorporation or reduction of molecular oxygen"/>
    <property type="evidence" value="ECO:0007669"/>
    <property type="project" value="InterPro"/>
</dbReference>
<protein>
    <submittedName>
        <fullName evidence="4">Beta-amyrin 28-oxidase</fullName>
    </submittedName>
</protein>
<dbReference type="AlphaFoldDB" id="A0A6A1VTZ1"/>
<reference evidence="4 5" key="1">
    <citation type="journal article" date="2019" name="Plant Biotechnol. J.">
        <title>The red bayberry genome and genetic basis of sex determination.</title>
        <authorList>
            <person name="Jia H.M."/>
            <person name="Jia H.J."/>
            <person name="Cai Q.L."/>
            <person name="Wang Y."/>
            <person name="Zhao H.B."/>
            <person name="Yang W.F."/>
            <person name="Wang G.Y."/>
            <person name="Li Y.H."/>
            <person name="Zhan D.L."/>
            <person name="Shen Y.T."/>
            <person name="Niu Q.F."/>
            <person name="Chang L."/>
            <person name="Qiu J."/>
            <person name="Zhao L."/>
            <person name="Xie H.B."/>
            <person name="Fu W.Y."/>
            <person name="Jin J."/>
            <person name="Li X.W."/>
            <person name="Jiao Y."/>
            <person name="Zhou C.C."/>
            <person name="Tu T."/>
            <person name="Chai C.Y."/>
            <person name="Gao J.L."/>
            <person name="Fan L.J."/>
            <person name="van de Weg E."/>
            <person name="Wang J.Y."/>
            <person name="Gao Z.S."/>
        </authorList>
    </citation>
    <scope>NUCLEOTIDE SEQUENCE [LARGE SCALE GENOMIC DNA]</scope>
    <source>
        <tissue evidence="4">Leaves</tissue>
    </source>
</reference>
<dbReference type="InterPro" id="IPR036396">
    <property type="entry name" value="Cyt_P450_sf"/>
</dbReference>
<dbReference type="GO" id="GO:0005506">
    <property type="term" value="F:iron ion binding"/>
    <property type="evidence" value="ECO:0007669"/>
    <property type="project" value="InterPro"/>
</dbReference>
<keyword evidence="2" id="KW-0479">Metal-binding</keyword>
<evidence type="ECO:0000313" key="5">
    <source>
        <dbReference type="Proteomes" id="UP000516437"/>
    </source>
</evidence>
<dbReference type="Proteomes" id="UP000516437">
    <property type="component" value="Chromosome 4"/>
</dbReference>
<dbReference type="GO" id="GO:0004497">
    <property type="term" value="F:monooxygenase activity"/>
    <property type="evidence" value="ECO:0007669"/>
    <property type="project" value="InterPro"/>
</dbReference>
<evidence type="ECO:0000256" key="1">
    <source>
        <dbReference type="ARBA" id="ARBA00010617"/>
    </source>
</evidence>
<sequence>MDLLVCYLLQLAILCISLPLVFHIYKHKSSSTKLPPGSKGWPVVGEGLAYAMATKSGDPAKFITDRMSMYSPDMFRTSLLGENVAVFCGVSGNKFLFSSENKYVSTWWPRAVPQIMHFNSDQKSFDNEETSEQRAAVVEFCKPEALRRYMSFMDTMAKEHLQRDWSPYKEVNVFPLTKKYIFALFCQLFINCKDSEQYLTRWESSFRVMSAGIVSLPINLPSTAFSRAVKAGKFIHEELLEIIRH</sequence>
<dbReference type="OrthoDB" id="1372046at2759"/>
<dbReference type="GO" id="GO:0020037">
    <property type="term" value="F:heme binding"/>
    <property type="evidence" value="ECO:0007669"/>
    <property type="project" value="InterPro"/>
</dbReference>
<gene>
    <name evidence="4" type="ORF">CJ030_MR4G029048</name>
</gene>
<dbReference type="Gene3D" id="1.10.630.10">
    <property type="entry name" value="Cytochrome P450"/>
    <property type="match status" value="1"/>
</dbReference>
<keyword evidence="3" id="KW-0408">Iron</keyword>
<keyword evidence="5" id="KW-1185">Reference proteome</keyword>
<evidence type="ECO:0000256" key="2">
    <source>
        <dbReference type="ARBA" id="ARBA00022723"/>
    </source>
</evidence>
<name>A0A6A1VTZ1_9ROSI</name>
<dbReference type="EMBL" id="RXIC02000022">
    <property type="protein sequence ID" value="KAB1216442.1"/>
    <property type="molecule type" value="Genomic_DNA"/>
</dbReference>
<dbReference type="PANTHER" id="PTHR24286:SF53">
    <property type="entry name" value="BETA-AMYRIN 28-OXIDASE-LIKE"/>
    <property type="match status" value="1"/>
</dbReference>